<evidence type="ECO:0000313" key="1">
    <source>
        <dbReference type="EMBL" id="VTQ89914.1"/>
    </source>
</evidence>
<proteinExistence type="predicted"/>
<name>A0A4U9RDS7_HATHI</name>
<dbReference type="EMBL" id="LR590481">
    <property type="protein sequence ID" value="VTQ89914.1"/>
    <property type="molecule type" value="Genomic_DNA"/>
</dbReference>
<protein>
    <submittedName>
        <fullName evidence="1">Uncharacterized protein</fullName>
    </submittedName>
</protein>
<dbReference type="AlphaFoldDB" id="A0A4U9RDS7"/>
<organism evidence="1 2">
    <name type="scientific">Hathewaya histolytica</name>
    <name type="common">Clostridium histolyticum</name>
    <dbReference type="NCBI Taxonomy" id="1498"/>
    <lineage>
        <taxon>Bacteria</taxon>
        <taxon>Bacillati</taxon>
        <taxon>Bacillota</taxon>
        <taxon>Clostridia</taxon>
        <taxon>Eubacteriales</taxon>
        <taxon>Clostridiaceae</taxon>
        <taxon>Hathewaya</taxon>
    </lineage>
</organism>
<evidence type="ECO:0000313" key="2">
    <source>
        <dbReference type="Proteomes" id="UP000308489"/>
    </source>
</evidence>
<reference evidence="1 2" key="1">
    <citation type="submission" date="2019-05" db="EMBL/GenBank/DDBJ databases">
        <authorList>
            <consortium name="Pathogen Informatics"/>
        </authorList>
    </citation>
    <scope>NUCLEOTIDE SEQUENCE [LARGE SCALE GENOMIC DNA]</scope>
    <source>
        <strain evidence="1 2">NCTC503</strain>
    </source>
</reference>
<gene>
    <name evidence="1" type="ORF">NCTC503_01500</name>
</gene>
<keyword evidence="2" id="KW-1185">Reference proteome</keyword>
<dbReference type="Proteomes" id="UP000308489">
    <property type="component" value="Chromosome 1"/>
</dbReference>
<accession>A0A4U9RDS7</accession>
<dbReference type="KEGG" id="hhw:NCTC503_01500"/>
<sequence length="34" mass="4086">MNYRVFKVYLVVCKKLNINPTWEGVKRFNKIVKG</sequence>